<evidence type="ECO:0000256" key="1">
    <source>
        <dbReference type="SAM" id="SignalP"/>
    </source>
</evidence>
<gene>
    <name evidence="2" type="ORF">O3M35_008940</name>
</gene>
<sequence>MSPLVVLLPILLQVVLCSNVSVSTNNGAVVIHINNQVVDLDKATLVEQTPYCSVYNPAEDRSCLIIKSDHATFVKCGGSTSSSSSGRMALAERQDFNNLKRKYVGY</sequence>
<organism evidence="2 3">
    <name type="scientific">Rhynocoris fuscipes</name>
    <dbReference type="NCBI Taxonomy" id="488301"/>
    <lineage>
        <taxon>Eukaryota</taxon>
        <taxon>Metazoa</taxon>
        <taxon>Ecdysozoa</taxon>
        <taxon>Arthropoda</taxon>
        <taxon>Hexapoda</taxon>
        <taxon>Insecta</taxon>
        <taxon>Pterygota</taxon>
        <taxon>Neoptera</taxon>
        <taxon>Paraneoptera</taxon>
        <taxon>Hemiptera</taxon>
        <taxon>Heteroptera</taxon>
        <taxon>Panheteroptera</taxon>
        <taxon>Cimicomorpha</taxon>
        <taxon>Reduviidae</taxon>
        <taxon>Harpactorinae</taxon>
        <taxon>Harpactorini</taxon>
        <taxon>Rhynocoris</taxon>
    </lineage>
</organism>
<feature type="chain" id="PRO_5043957069" evidence="1">
    <location>
        <begin position="18"/>
        <end position="106"/>
    </location>
</feature>
<dbReference type="EMBL" id="JAPXFL010000006">
    <property type="protein sequence ID" value="KAK9504748.1"/>
    <property type="molecule type" value="Genomic_DNA"/>
</dbReference>
<accession>A0AAW1D151</accession>
<evidence type="ECO:0000313" key="2">
    <source>
        <dbReference type="EMBL" id="KAK9504748.1"/>
    </source>
</evidence>
<keyword evidence="1" id="KW-0732">Signal</keyword>
<evidence type="ECO:0000313" key="3">
    <source>
        <dbReference type="Proteomes" id="UP001461498"/>
    </source>
</evidence>
<comment type="caution">
    <text evidence="2">The sequence shown here is derived from an EMBL/GenBank/DDBJ whole genome shotgun (WGS) entry which is preliminary data.</text>
</comment>
<dbReference type="Proteomes" id="UP001461498">
    <property type="component" value="Unassembled WGS sequence"/>
</dbReference>
<reference evidence="2 3" key="1">
    <citation type="submission" date="2022-12" db="EMBL/GenBank/DDBJ databases">
        <title>Chromosome-level genome assembly of true bugs.</title>
        <authorList>
            <person name="Ma L."/>
            <person name="Li H."/>
        </authorList>
    </citation>
    <scope>NUCLEOTIDE SEQUENCE [LARGE SCALE GENOMIC DNA]</scope>
    <source>
        <strain evidence="2">Lab_2022b</strain>
    </source>
</reference>
<proteinExistence type="predicted"/>
<dbReference type="AlphaFoldDB" id="A0AAW1D151"/>
<feature type="signal peptide" evidence="1">
    <location>
        <begin position="1"/>
        <end position="17"/>
    </location>
</feature>
<protein>
    <submittedName>
        <fullName evidence="2">Uncharacterized protein</fullName>
    </submittedName>
</protein>
<keyword evidence="3" id="KW-1185">Reference proteome</keyword>
<name>A0AAW1D151_9HEMI</name>